<reference evidence="1 2" key="1">
    <citation type="journal article" date="2012" name="J. Bacteriol.">
        <title>Draft Genome Sequence of Mesorhizobium alhagi CCNWXJ12-2T, a Novel Salt-Resistant Species Isolated from the Desert of Northwestern China.</title>
        <authorList>
            <person name="Zhou M."/>
            <person name="Chen W."/>
            <person name="Chen H."/>
            <person name="Wei G."/>
        </authorList>
    </citation>
    <scope>NUCLEOTIDE SEQUENCE [LARGE SCALE GENOMIC DNA]</scope>
    <source>
        <strain evidence="1 2">CCNWXJ12-2</strain>
    </source>
</reference>
<keyword evidence="2" id="KW-1185">Reference proteome</keyword>
<gene>
    <name evidence="1" type="ORF">MAXJ12_21609</name>
</gene>
<organism evidence="1 2">
    <name type="scientific">Mesorhizobium alhagi CCNWXJ12-2</name>
    <dbReference type="NCBI Taxonomy" id="1107882"/>
    <lineage>
        <taxon>Bacteria</taxon>
        <taxon>Pseudomonadati</taxon>
        <taxon>Pseudomonadota</taxon>
        <taxon>Alphaproteobacteria</taxon>
        <taxon>Hyphomicrobiales</taxon>
        <taxon>Phyllobacteriaceae</taxon>
        <taxon>Allomesorhizobium</taxon>
    </lineage>
</organism>
<evidence type="ECO:0008006" key="3">
    <source>
        <dbReference type="Google" id="ProtNLM"/>
    </source>
</evidence>
<sequence length="87" mass="9529">MRWVHIFAPGRWGAGKQEDLMSVAKNTEITASGSTIEAAIGHGVDRATATLKNIKQVWVKEIVAKVDGGKISEYRVDMKITFVLDDA</sequence>
<proteinExistence type="predicted"/>
<evidence type="ECO:0000313" key="1">
    <source>
        <dbReference type="EMBL" id="EHK55118.1"/>
    </source>
</evidence>
<dbReference type="EMBL" id="AHAM01000181">
    <property type="protein sequence ID" value="EHK55118.1"/>
    <property type="molecule type" value="Genomic_DNA"/>
</dbReference>
<accession>H0HVW4</accession>
<dbReference type="AlphaFoldDB" id="H0HVW4"/>
<dbReference type="Pfam" id="PF07311">
    <property type="entry name" value="Dodecin"/>
    <property type="match status" value="1"/>
</dbReference>
<dbReference type="Proteomes" id="UP000003250">
    <property type="component" value="Unassembled WGS sequence"/>
</dbReference>
<dbReference type="PATRIC" id="fig|1107882.3.peg.4218"/>
<dbReference type="Gene3D" id="3.30.1660.10">
    <property type="entry name" value="Flavin-binding protein dodecin"/>
    <property type="match status" value="1"/>
</dbReference>
<evidence type="ECO:0000313" key="2">
    <source>
        <dbReference type="Proteomes" id="UP000003250"/>
    </source>
</evidence>
<dbReference type="InterPro" id="IPR025543">
    <property type="entry name" value="Dodecin-like"/>
</dbReference>
<dbReference type="InterPro" id="IPR036694">
    <property type="entry name" value="Dodecin-like_sf"/>
</dbReference>
<dbReference type="SUPFAM" id="SSF89807">
    <property type="entry name" value="Dodecin-like"/>
    <property type="match status" value="1"/>
</dbReference>
<name>H0HVW4_9HYPH</name>
<protein>
    <recommendedName>
        <fullName evidence="3">Dodecin domain-containing protein</fullName>
    </recommendedName>
</protein>
<dbReference type="InterPro" id="IPR009923">
    <property type="entry name" value="Dodecin"/>
</dbReference>